<dbReference type="GeneID" id="59339544"/>
<dbReference type="AlphaFoldDB" id="A0A8H6TA07"/>
<dbReference type="RefSeq" id="XP_037224938.1">
    <property type="nucleotide sequence ID" value="XM_037357028.1"/>
</dbReference>
<sequence>MGNVAVPGEVWLKVFKEAGIKSIPSIIATDRLFSRIARPLLFANFDLLVCGILGGRGTFYERSPVKHAKALARLAFFSTPEVARYVRTCHVSTWAVSNPKWAVSNPLDCVATENPLLLFEVFLHHVENFTRMKKLVLKIEITGAHLSRLYHALPALEELEANADIIEPWNAVGSGPPLKHLSLTLSSSFTGFRLWTPFLNSHKLECVDIDCMFMRNFTNVHPHDIPRLPNVSRLTLRVTTLDQVINFSPLLTRFPAVKVLTIGDGRDVFKDEMAAQALEAGCDSLFHTVEELYGTHLIIGIFMRRAENLTRITLNTLPTPHEFYSKLGDARPFSRITYVSLDISGPTARMLSEILWLFPQLENLIVDLAKGFRVPADSLSLIHELAQIDAGSERMARAIKGIFPSTLRRVMISLLFWGGHYRDAICPLQDVRDGLVDNLPNISAIWVDNHDHALMWRRSPSNSSIEPFHGAVENIGRDAVRSLAGGFREEMRTKP</sequence>
<comment type="caution">
    <text evidence="1">The sequence shown here is derived from an EMBL/GenBank/DDBJ whole genome shotgun (WGS) entry which is preliminary data.</text>
</comment>
<protein>
    <submittedName>
        <fullName evidence="1">Uncharacterized protein</fullName>
    </submittedName>
</protein>
<reference evidence="1" key="1">
    <citation type="submission" date="2020-05" db="EMBL/GenBank/DDBJ databases">
        <title>Mycena genomes resolve the evolution of fungal bioluminescence.</title>
        <authorList>
            <person name="Tsai I.J."/>
        </authorList>
    </citation>
    <scope>NUCLEOTIDE SEQUENCE</scope>
    <source>
        <strain evidence="1">171206Taipei</strain>
    </source>
</reference>
<dbReference type="Gene3D" id="3.80.10.10">
    <property type="entry name" value="Ribonuclease Inhibitor"/>
    <property type="match status" value="1"/>
</dbReference>
<keyword evidence="2" id="KW-1185">Reference proteome</keyword>
<proteinExistence type="predicted"/>
<accession>A0A8H6TA07</accession>
<dbReference type="OrthoDB" id="2864564at2759"/>
<dbReference type="InterPro" id="IPR032675">
    <property type="entry name" value="LRR_dom_sf"/>
</dbReference>
<dbReference type="SUPFAM" id="SSF52047">
    <property type="entry name" value="RNI-like"/>
    <property type="match status" value="1"/>
</dbReference>
<dbReference type="EMBL" id="JACAZF010000001">
    <property type="protein sequence ID" value="KAF7314915.1"/>
    <property type="molecule type" value="Genomic_DNA"/>
</dbReference>
<dbReference type="Proteomes" id="UP000636479">
    <property type="component" value="Unassembled WGS sequence"/>
</dbReference>
<gene>
    <name evidence="1" type="ORF">MIND_00005400</name>
</gene>
<evidence type="ECO:0000313" key="2">
    <source>
        <dbReference type="Proteomes" id="UP000636479"/>
    </source>
</evidence>
<organism evidence="1 2">
    <name type="scientific">Mycena indigotica</name>
    <dbReference type="NCBI Taxonomy" id="2126181"/>
    <lineage>
        <taxon>Eukaryota</taxon>
        <taxon>Fungi</taxon>
        <taxon>Dikarya</taxon>
        <taxon>Basidiomycota</taxon>
        <taxon>Agaricomycotina</taxon>
        <taxon>Agaricomycetes</taxon>
        <taxon>Agaricomycetidae</taxon>
        <taxon>Agaricales</taxon>
        <taxon>Marasmiineae</taxon>
        <taxon>Mycenaceae</taxon>
        <taxon>Mycena</taxon>
    </lineage>
</organism>
<name>A0A8H6TA07_9AGAR</name>
<evidence type="ECO:0000313" key="1">
    <source>
        <dbReference type="EMBL" id="KAF7314915.1"/>
    </source>
</evidence>